<sequence>MEMEMDAKDVANRVAKGAKRYDQQKPDWWSTKNIDIESLHQGHPRADVVGQNRKNEADWNGQFDYSVLGLGSIQEAAAEGFYFTVDEDGFTDSKSDTVKENELLTEAWRQEILARRRS</sequence>
<dbReference type="AlphaFoldDB" id="A0A1F6CPE8"/>
<evidence type="ECO:0000313" key="1">
    <source>
        <dbReference type="EMBL" id="OGG50950.1"/>
    </source>
</evidence>
<gene>
    <name evidence="1" type="ORF">A2763_02870</name>
</gene>
<accession>A0A1F6CPE8</accession>
<dbReference type="EMBL" id="MFKV01000005">
    <property type="protein sequence ID" value="OGG50950.1"/>
    <property type="molecule type" value="Genomic_DNA"/>
</dbReference>
<dbReference type="Proteomes" id="UP000178370">
    <property type="component" value="Unassembled WGS sequence"/>
</dbReference>
<organism evidence="1 2">
    <name type="scientific">Candidatus Kaiserbacteria bacterium RIFCSPHIGHO2_01_FULL_54_36</name>
    <dbReference type="NCBI Taxonomy" id="1798482"/>
    <lineage>
        <taxon>Bacteria</taxon>
        <taxon>Candidatus Kaiseribacteriota</taxon>
    </lineage>
</organism>
<name>A0A1F6CPE8_9BACT</name>
<reference evidence="1 2" key="1">
    <citation type="journal article" date="2016" name="Nat. Commun.">
        <title>Thousands of microbial genomes shed light on interconnected biogeochemical processes in an aquifer system.</title>
        <authorList>
            <person name="Anantharaman K."/>
            <person name="Brown C.T."/>
            <person name="Hug L.A."/>
            <person name="Sharon I."/>
            <person name="Castelle C.J."/>
            <person name="Probst A.J."/>
            <person name="Thomas B.C."/>
            <person name="Singh A."/>
            <person name="Wilkins M.J."/>
            <person name="Karaoz U."/>
            <person name="Brodie E.L."/>
            <person name="Williams K.H."/>
            <person name="Hubbard S.S."/>
            <person name="Banfield J.F."/>
        </authorList>
    </citation>
    <scope>NUCLEOTIDE SEQUENCE [LARGE SCALE GENOMIC DNA]</scope>
</reference>
<proteinExistence type="predicted"/>
<evidence type="ECO:0000313" key="2">
    <source>
        <dbReference type="Proteomes" id="UP000178370"/>
    </source>
</evidence>
<protein>
    <submittedName>
        <fullName evidence="1">Uncharacterized protein</fullName>
    </submittedName>
</protein>
<comment type="caution">
    <text evidence="1">The sequence shown here is derived from an EMBL/GenBank/DDBJ whole genome shotgun (WGS) entry which is preliminary data.</text>
</comment>
<dbReference type="STRING" id="1798482.A2763_02870"/>